<gene>
    <name evidence="1" type="ORF">LSAA_8232</name>
</gene>
<evidence type="ECO:0000313" key="2">
    <source>
        <dbReference type="Proteomes" id="UP000675881"/>
    </source>
</evidence>
<dbReference type="Proteomes" id="UP000675881">
    <property type="component" value="Chromosome 4"/>
</dbReference>
<dbReference type="AlphaFoldDB" id="A0A7R8H861"/>
<sequence length="113" mass="12348">MPSSKLLLKILVRLFILRSKTCFHVIIDESKDAAKQEKLDLAVRYSTGHVVEIFLYLGKLDQLSAQAIKECLNEMINCIIQSSGGSILVCLGADGVSVMAGKFTCVEELLGSE</sequence>
<dbReference type="EMBL" id="HG994583">
    <property type="protein sequence ID" value="CAF2917005.1"/>
    <property type="molecule type" value="Genomic_DNA"/>
</dbReference>
<evidence type="ECO:0000313" key="1">
    <source>
        <dbReference type="EMBL" id="CAF2917005.1"/>
    </source>
</evidence>
<keyword evidence="2" id="KW-1185">Reference proteome</keyword>
<protein>
    <submittedName>
        <fullName evidence="1">(salmon louse) hypothetical protein</fullName>
    </submittedName>
</protein>
<name>A0A7R8H861_LEPSM</name>
<reference evidence="1" key="1">
    <citation type="submission" date="2021-02" db="EMBL/GenBank/DDBJ databases">
        <authorList>
            <person name="Bekaert M."/>
        </authorList>
    </citation>
    <scope>NUCLEOTIDE SEQUENCE</scope>
    <source>
        <strain evidence="1">IoA-00</strain>
    </source>
</reference>
<accession>A0A7R8H861</accession>
<proteinExistence type="predicted"/>
<organism evidence="1 2">
    <name type="scientific">Lepeophtheirus salmonis</name>
    <name type="common">Salmon louse</name>
    <name type="synonym">Caligus salmonis</name>
    <dbReference type="NCBI Taxonomy" id="72036"/>
    <lineage>
        <taxon>Eukaryota</taxon>
        <taxon>Metazoa</taxon>
        <taxon>Ecdysozoa</taxon>
        <taxon>Arthropoda</taxon>
        <taxon>Crustacea</taxon>
        <taxon>Multicrustacea</taxon>
        <taxon>Hexanauplia</taxon>
        <taxon>Copepoda</taxon>
        <taxon>Siphonostomatoida</taxon>
        <taxon>Caligidae</taxon>
        <taxon>Lepeophtheirus</taxon>
    </lineage>
</organism>